<evidence type="ECO:0000313" key="1">
    <source>
        <dbReference type="EMBL" id="QJA53594.1"/>
    </source>
</evidence>
<accession>A0A6H2A1A2</accession>
<organism evidence="1">
    <name type="scientific">viral metagenome</name>
    <dbReference type="NCBI Taxonomy" id="1070528"/>
    <lineage>
        <taxon>unclassified sequences</taxon>
        <taxon>metagenomes</taxon>
        <taxon>organismal metagenomes</taxon>
    </lineage>
</organism>
<gene>
    <name evidence="1" type="ORF">TM448A03726_0007</name>
</gene>
<reference evidence="1" key="1">
    <citation type="submission" date="2020-03" db="EMBL/GenBank/DDBJ databases">
        <title>The deep terrestrial virosphere.</title>
        <authorList>
            <person name="Holmfeldt K."/>
            <person name="Nilsson E."/>
            <person name="Simone D."/>
            <person name="Lopez-Fernandez M."/>
            <person name="Wu X."/>
            <person name="de Brujin I."/>
            <person name="Lundin D."/>
            <person name="Andersson A."/>
            <person name="Bertilsson S."/>
            <person name="Dopson M."/>
        </authorList>
    </citation>
    <scope>NUCLEOTIDE SEQUENCE</scope>
    <source>
        <strain evidence="1">TM448A03726</strain>
    </source>
</reference>
<proteinExistence type="predicted"/>
<dbReference type="EMBL" id="MT144434">
    <property type="protein sequence ID" value="QJA53594.1"/>
    <property type="molecule type" value="Genomic_DNA"/>
</dbReference>
<sequence length="72" mass="8582">MEGREMRTFESLMDDMEAGEYVQDIGQIDKDTRKQLAKLVRKGDLKCFRMRWLGCFGPMKTTWRLNSIYDQI</sequence>
<dbReference type="AlphaFoldDB" id="A0A6H2A1A2"/>
<protein>
    <submittedName>
        <fullName evidence="1">Uncharacterized protein</fullName>
    </submittedName>
</protein>
<name>A0A6H2A1A2_9ZZZZ</name>